<name>A0AAJ0F4X2_9PEZI</name>
<evidence type="ECO:0000313" key="1">
    <source>
        <dbReference type="EMBL" id="KAK1755066.1"/>
    </source>
</evidence>
<organism evidence="1 2">
    <name type="scientific">Echria macrotheca</name>
    <dbReference type="NCBI Taxonomy" id="438768"/>
    <lineage>
        <taxon>Eukaryota</taxon>
        <taxon>Fungi</taxon>
        <taxon>Dikarya</taxon>
        <taxon>Ascomycota</taxon>
        <taxon>Pezizomycotina</taxon>
        <taxon>Sordariomycetes</taxon>
        <taxon>Sordariomycetidae</taxon>
        <taxon>Sordariales</taxon>
        <taxon>Schizotheciaceae</taxon>
        <taxon>Echria</taxon>
    </lineage>
</organism>
<keyword evidence="2" id="KW-1185">Reference proteome</keyword>
<evidence type="ECO:0000313" key="2">
    <source>
        <dbReference type="Proteomes" id="UP001239445"/>
    </source>
</evidence>
<sequence>MDSDDLMPDMQSGILQQLDPQTQAALNAMAQGTSSSSTGPGAWNTKKFRDEFQAARIRLTDQKFNPNEYADPLLPRTGDLKRYPPGTTTEMEVFLKDLIARVKKGEA</sequence>
<dbReference type="Proteomes" id="UP001239445">
    <property type="component" value="Unassembled WGS sequence"/>
</dbReference>
<accession>A0AAJ0F4X2</accession>
<proteinExistence type="predicted"/>
<reference evidence="1" key="1">
    <citation type="submission" date="2023-06" db="EMBL/GenBank/DDBJ databases">
        <title>Genome-scale phylogeny and comparative genomics of the fungal order Sordariales.</title>
        <authorList>
            <consortium name="Lawrence Berkeley National Laboratory"/>
            <person name="Hensen N."/>
            <person name="Bonometti L."/>
            <person name="Westerberg I."/>
            <person name="Brannstrom I.O."/>
            <person name="Guillou S."/>
            <person name="Cros-Aarteil S."/>
            <person name="Calhoun S."/>
            <person name="Haridas S."/>
            <person name="Kuo A."/>
            <person name="Mondo S."/>
            <person name="Pangilinan J."/>
            <person name="Riley R."/>
            <person name="Labutti K."/>
            <person name="Andreopoulos B."/>
            <person name="Lipzen A."/>
            <person name="Chen C."/>
            <person name="Yanf M."/>
            <person name="Daum C."/>
            <person name="Ng V."/>
            <person name="Clum A."/>
            <person name="Steindorff A."/>
            <person name="Ohm R."/>
            <person name="Martin F."/>
            <person name="Silar P."/>
            <person name="Natvig D."/>
            <person name="Lalanne C."/>
            <person name="Gautier V."/>
            <person name="Ament-Velasquez S.L."/>
            <person name="Kruys A."/>
            <person name="Hutchinson M.I."/>
            <person name="Powell A.J."/>
            <person name="Barry K."/>
            <person name="Miller A.N."/>
            <person name="Grigoriev I.V."/>
            <person name="Debuchy R."/>
            <person name="Gladieux P."/>
            <person name="Thoren M.H."/>
            <person name="Johannesson H."/>
        </authorList>
    </citation>
    <scope>NUCLEOTIDE SEQUENCE</scope>
    <source>
        <strain evidence="1">PSN4</strain>
    </source>
</reference>
<dbReference type="EMBL" id="MU839834">
    <property type="protein sequence ID" value="KAK1755066.1"/>
    <property type="molecule type" value="Genomic_DNA"/>
</dbReference>
<dbReference type="AlphaFoldDB" id="A0AAJ0F4X2"/>
<gene>
    <name evidence="1" type="ORF">QBC47DRAFT_382659</name>
</gene>
<comment type="caution">
    <text evidence="1">The sequence shown here is derived from an EMBL/GenBank/DDBJ whole genome shotgun (WGS) entry which is preliminary data.</text>
</comment>
<protein>
    <submittedName>
        <fullName evidence="1">Uncharacterized protein</fullName>
    </submittedName>
</protein>